<name>A0A9P1VXS3_PSEAI</name>
<accession>A0A9P1VXS3</accession>
<organism evidence="1 2">
    <name type="scientific">Pseudomonas aeruginosa</name>
    <dbReference type="NCBI Taxonomy" id="287"/>
    <lineage>
        <taxon>Bacteria</taxon>
        <taxon>Pseudomonadati</taxon>
        <taxon>Pseudomonadota</taxon>
        <taxon>Gammaproteobacteria</taxon>
        <taxon>Pseudomonadales</taxon>
        <taxon>Pseudomonadaceae</taxon>
        <taxon>Pseudomonas</taxon>
    </lineage>
</organism>
<dbReference type="RefSeq" id="WP_227495448.1">
    <property type="nucleotide sequence ID" value="NZ_CAADND010000443.1"/>
</dbReference>
<evidence type="ECO:0000313" key="2">
    <source>
        <dbReference type="Proteomes" id="UP000045039"/>
    </source>
</evidence>
<gene>
    <name evidence="1" type="ORF">PAERUG_P19_London_7_VIM_2_05_10_05718</name>
</gene>
<evidence type="ECO:0000313" key="1">
    <source>
        <dbReference type="EMBL" id="CRP83249.1"/>
    </source>
</evidence>
<dbReference type="EMBL" id="CVVU01000245">
    <property type="protein sequence ID" value="CRP83249.1"/>
    <property type="molecule type" value="Genomic_DNA"/>
</dbReference>
<proteinExistence type="predicted"/>
<reference evidence="2" key="1">
    <citation type="submission" date="2015-06" db="EMBL/GenBank/DDBJ databases">
        <authorList>
            <person name="Radhakrishnan Rajesh"/>
            <person name="Underwood Anthony"/>
            <person name="Al-Shahib Ali"/>
        </authorList>
    </citation>
    <scope>NUCLEOTIDE SEQUENCE [LARGE SCALE GENOMIC DNA]</scope>
    <source>
        <strain evidence="2">P19_London_7_VIM_2_05_10</strain>
    </source>
</reference>
<sequence length="155" mass="17761">MELLRGQPELLRDGIDPLQIRFEPITDEAIEASQLWGKDAELYRWEDVPSWKDKDRKGFDLSLWYGFQLCGLCYATPRKSSICIKLILLEGNPDDSHPLKGEVASLALLAIDYYARMIKCTEIEVQDPEPLVVPWYQELGFAYVEDGRLVIQVNG</sequence>
<dbReference type="AlphaFoldDB" id="A0A9P1VXS3"/>
<protein>
    <submittedName>
        <fullName evidence="1">Uncharacterized protein</fullName>
    </submittedName>
</protein>
<dbReference type="Proteomes" id="UP000045039">
    <property type="component" value="Unassembled WGS sequence"/>
</dbReference>
<comment type="caution">
    <text evidence="1">The sequence shown here is derived from an EMBL/GenBank/DDBJ whole genome shotgun (WGS) entry which is preliminary data.</text>
</comment>